<feature type="compositionally biased region" description="Basic and acidic residues" evidence="1">
    <location>
        <begin position="146"/>
        <end position="157"/>
    </location>
</feature>
<feature type="compositionally biased region" description="Polar residues" evidence="1">
    <location>
        <begin position="196"/>
        <end position="206"/>
    </location>
</feature>
<organism evidence="2 3">
    <name type="scientific">Plicaturopsis crispa FD-325 SS-3</name>
    <dbReference type="NCBI Taxonomy" id="944288"/>
    <lineage>
        <taxon>Eukaryota</taxon>
        <taxon>Fungi</taxon>
        <taxon>Dikarya</taxon>
        <taxon>Basidiomycota</taxon>
        <taxon>Agaricomycotina</taxon>
        <taxon>Agaricomycetes</taxon>
        <taxon>Agaricomycetidae</taxon>
        <taxon>Amylocorticiales</taxon>
        <taxon>Amylocorticiaceae</taxon>
        <taxon>Plicatura</taxon>
        <taxon>Plicaturopsis crispa</taxon>
    </lineage>
</organism>
<reference evidence="2 3" key="1">
    <citation type="submission" date="2014-06" db="EMBL/GenBank/DDBJ databases">
        <title>Evolutionary Origins and Diversification of the Mycorrhizal Mutualists.</title>
        <authorList>
            <consortium name="DOE Joint Genome Institute"/>
            <consortium name="Mycorrhizal Genomics Consortium"/>
            <person name="Kohler A."/>
            <person name="Kuo A."/>
            <person name="Nagy L.G."/>
            <person name="Floudas D."/>
            <person name="Copeland A."/>
            <person name="Barry K.W."/>
            <person name="Cichocki N."/>
            <person name="Veneault-Fourrey C."/>
            <person name="LaButti K."/>
            <person name="Lindquist E.A."/>
            <person name="Lipzen A."/>
            <person name="Lundell T."/>
            <person name="Morin E."/>
            <person name="Murat C."/>
            <person name="Riley R."/>
            <person name="Ohm R."/>
            <person name="Sun H."/>
            <person name="Tunlid A."/>
            <person name="Henrissat B."/>
            <person name="Grigoriev I.V."/>
            <person name="Hibbett D.S."/>
            <person name="Martin F."/>
        </authorList>
    </citation>
    <scope>NUCLEOTIDE SEQUENCE [LARGE SCALE GENOMIC DNA]</scope>
    <source>
        <strain evidence="2 3">FD-325 SS-3</strain>
    </source>
</reference>
<dbReference type="Proteomes" id="UP000053263">
    <property type="component" value="Unassembled WGS sequence"/>
</dbReference>
<name>A0A0C9T3B4_PLICR</name>
<evidence type="ECO:0000313" key="2">
    <source>
        <dbReference type="EMBL" id="KII83739.1"/>
    </source>
</evidence>
<sequence>MLYSMTIYGGYLLTLPQTAQFARLKYPDNPAATEPYLLPRLLALEKYTTDYNTRFMIIGMERVTHDTTQTPYGCRKFRETEVCRKMKRKLFGGFEERLPWVRDLKWETVPDPRMEVMREVKAWRQQRDFERAQALLLQSAPPEDGASERPAQDENNDRLSQSSSQEDDISKRPAQDTNDQPSEHEHEQPLDDEQSTPRASTQPLPL</sequence>
<dbReference type="AlphaFoldDB" id="A0A0C9T3B4"/>
<dbReference type="EMBL" id="KN832574">
    <property type="protein sequence ID" value="KII83739.1"/>
    <property type="molecule type" value="Genomic_DNA"/>
</dbReference>
<accession>A0A0C9T3B4</accession>
<evidence type="ECO:0000313" key="3">
    <source>
        <dbReference type="Proteomes" id="UP000053263"/>
    </source>
</evidence>
<protein>
    <submittedName>
        <fullName evidence="2">Uncharacterized protein</fullName>
    </submittedName>
</protein>
<evidence type="ECO:0000256" key="1">
    <source>
        <dbReference type="SAM" id="MobiDB-lite"/>
    </source>
</evidence>
<feature type="region of interest" description="Disordered" evidence="1">
    <location>
        <begin position="138"/>
        <end position="206"/>
    </location>
</feature>
<gene>
    <name evidence="2" type="ORF">PLICRDRAFT_127214</name>
</gene>
<proteinExistence type="predicted"/>
<dbReference type="HOGENOM" id="CLU_1332420_0_0_1"/>
<keyword evidence="3" id="KW-1185">Reference proteome</keyword>